<dbReference type="InterPro" id="IPR011576">
    <property type="entry name" value="Pyridox_Oxase_N"/>
</dbReference>
<dbReference type="PANTHER" id="PTHR10851">
    <property type="entry name" value="PYRIDOXINE-5-PHOSPHATE OXIDASE"/>
    <property type="match status" value="1"/>
</dbReference>
<comment type="catalytic activity">
    <reaction evidence="5">
        <text>pyridoxamine 5'-phosphate + O2 + H2O = pyridoxal 5'-phosphate + H2O2 + NH4(+)</text>
        <dbReference type="Rhea" id="RHEA:15817"/>
        <dbReference type="ChEBI" id="CHEBI:15377"/>
        <dbReference type="ChEBI" id="CHEBI:15379"/>
        <dbReference type="ChEBI" id="CHEBI:16240"/>
        <dbReference type="ChEBI" id="CHEBI:28938"/>
        <dbReference type="ChEBI" id="CHEBI:58451"/>
        <dbReference type="ChEBI" id="CHEBI:597326"/>
        <dbReference type="EC" id="1.4.3.5"/>
    </reaction>
</comment>
<evidence type="ECO:0000256" key="4">
    <source>
        <dbReference type="ARBA" id="ARBA00023002"/>
    </source>
</evidence>
<organism evidence="8 9">
    <name type="scientific">Tessaracoccus lubricantis</name>
    <dbReference type="NCBI Taxonomy" id="545543"/>
    <lineage>
        <taxon>Bacteria</taxon>
        <taxon>Bacillati</taxon>
        <taxon>Actinomycetota</taxon>
        <taxon>Actinomycetes</taxon>
        <taxon>Propionibacteriales</taxon>
        <taxon>Propionibacteriaceae</taxon>
        <taxon>Tessaracoccus</taxon>
    </lineage>
</organism>
<comment type="pathway">
    <text evidence="5">Cofactor metabolism; pyridoxal 5'-phosphate salvage; pyridoxal 5'-phosphate from pyridoxine 5'-phosphate: step 1/1.</text>
</comment>
<comment type="cofactor">
    <cofactor evidence="5">
        <name>FMN</name>
        <dbReference type="ChEBI" id="CHEBI:58210"/>
    </cofactor>
    <text evidence="5">Binds 1 FMN per subunit.</text>
</comment>
<comment type="similarity">
    <text evidence="1 5">Belongs to the pyridoxamine 5'-phosphate oxidase family.</text>
</comment>
<feature type="binding site" evidence="5">
    <location>
        <position position="127"/>
    </location>
    <ligand>
        <name>substrate</name>
    </ligand>
</feature>
<feature type="binding site" evidence="5">
    <location>
        <begin position="191"/>
        <end position="193"/>
    </location>
    <ligand>
        <name>substrate</name>
    </ligand>
</feature>
<reference evidence="9" key="1">
    <citation type="journal article" date="2019" name="Int. J. Syst. Evol. Microbiol.">
        <title>The Global Catalogue of Microorganisms (GCM) 10K type strain sequencing project: providing services to taxonomists for standard genome sequencing and annotation.</title>
        <authorList>
            <consortium name="The Broad Institute Genomics Platform"/>
            <consortium name="The Broad Institute Genome Sequencing Center for Infectious Disease"/>
            <person name="Wu L."/>
            <person name="Ma J."/>
        </authorList>
    </citation>
    <scope>NUCLEOTIDE SEQUENCE [LARGE SCALE GENOMIC DNA]</scope>
    <source>
        <strain evidence="9">JCM 19125</strain>
    </source>
</reference>
<feature type="binding site" evidence="5">
    <location>
        <position position="195"/>
    </location>
    <ligand>
        <name>FMN</name>
        <dbReference type="ChEBI" id="CHEBI:58210"/>
    </ligand>
</feature>
<dbReference type="SUPFAM" id="SSF50475">
    <property type="entry name" value="FMN-binding split barrel"/>
    <property type="match status" value="1"/>
</dbReference>
<dbReference type="NCBIfam" id="TIGR00558">
    <property type="entry name" value="pdxH"/>
    <property type="match status" value="1"/>
</dbReference>
<keyword evidence="4 5" id="KW-0560">Oxidoreductase</keyword>
<sequence>MTNLHDVRRDYTGAPLPEDVASLEPWDLLADWLNDALAVGEPEPTAVTLATVDADGRPQSRVVLLKEASPDGLVVFSSYESAKARDLEAHPAAAISLWWPLQMRQVRTVGTMAKLSRERNEAYFAKRPRESQLEAWASHQSAPLERRDRLEVAVEEARQRFDGVDVPCPPYWGGYVLDVDTFEFWQGLPGRLHDRVRCTRTADGWRNVRLQP</sequence>
<comment type="caution">
    <text evidence="8">The sequence shown here is derived from an EMBL/GenBank/DDBJ whole genome shotgun (WGS) entry which is preliminary data.</text>
</comment>
<feature type="binding site" evidence="5">
    <location>
        <begin position="76"/>
        <end position="77"/>
    </location>
    <ligand>
        <name>FMN</name>
        <dbReference type="ChEBI" id="CHEBI:58210"/>
    </ligand>
</feature>
<feature type="binding site" evidence="5">
    <location>
        <position position="66"/>
    </location>
    <ligand>
        <name>substrate</name>
    </ligand>
</feature>
<feature type="binding site" evidence="5">
    <location>
        <position position="185"/>
    </location>
    <ligand>
        <name>FMN</name>
        <dbReference type="ChEBI" id="CHEBI:58210"/>
    </ligand>
</feature>
<comment type="caution">
    <text evidence="5">Lacks conserved residue(s) required for the propagation of feature annotation.</text>
</comment>
<dbReference type="InterPro" id="IPR000659">
    <property type="entry name" value="Pyridox_Oxase"/>
</dbReference>
<feature type="domain" description="Pyridoxamine 5'-phosphate oxidase N-terminal" evidence="6">
    <location>
        <begin position="42"/>
        <end position="159"/>
    </location>
</feature>
<dbReference type="Gene3D" id="2.30.110.10">
    <property type="entry name" value="Electron Transport, Fmn-binding Protein, Chain A"/>
    <property type="match status" value="1"/>
</dbReference>
<comment type="catalytic activity">
    <reaction evidence="5">
        <text>pyridoxine 5'-phosphate + O2 = pyridoxal 5'-phosphate + H2O2</text>
        <dbReference type="Rhea" id="RHEA:15149"/>
        <dbReference type="ChEBI" id="CHEBI:15379"/>
        <dbReference type="ChEBI" id="CHEBI:16240"/>
        <dbReference type="ChEBI" id="CHEBI:58589"/>
        <dbReference type="ChEBI" id="CHEBI:597326"/>
        <dbReference type="EC" id="1.4.3.5"/>
    </reaction>
</comment>
<dbReference type="HAMAP" id="MF_01629">
    <property type="entry name" value="PdxH"/>
    <property type="match status" value="1"/>
</dbReference>
<name>A0ABP9F3E8_9ACTN</name>
<evidence type="ECO:0000313" key="8">
    <source>
        <dbReference type="EMBL" id="GAA4893462.1"/>
    </source>
</evidence>
<feature type="binding site" evidence="5">
    <location>
        <position position="123"/>
    </location>
    <ligand>
        <name>substrate</name>
    </ligand>
</feature>
<evidence type="ECO:0000256" key="1">
    <source>
        <dbReference type="ARBA" id="ARBA00007301"/>
    </source>
</evidence>
<comment type="pathway">
    <text evidence="5">Cofactor metabolism; pyridoxal 5'-phosphate salvage; pyridoxal 5'-phosphate from pyridoxamine 5'-phosphate: step 1/1.</text>
</comment>
<feature type="binding site" evidence="5">
    <location>
        <begin position="61"/>
        <end position="66"/>
    </location>
    <ligand>
        <name>FMN</name>
        <dbReference type="ChEBI" id="CHEBI:58210"/>
    </ligand>
</feature>
<keyword evidence="9" id="KW-1185">Reference proteome</keyword>
<feature type="binding site" evidence="5">
    <location>
        <position position="83"/>
    </location>
    <ligand>
        <name>FMN</name>
        <dbReference type="ChEBI" id="CHEBI:58210"/>
    </ligand>
</feature>
<dbReference type="InterPro" id="IPR019740">
    <property type="entry name" value="Pyridox_Oxase_CS"/>
</dbReference>
<dbReference type="Proteomes" id="UP001501521">
    <property type="component" value="Unassembled WGS sequence"/>
</dbReference>
<dbReference type="NCBIfam" id="NF004231">
    <property type="entry name" value="PRK05679.1"/>
    <property type="match status" value="1"/>
</dbReference>
<dbReference type="Pfam" id="PF01243">
    <property type="entry name" value="PNPOx_N"/>
    <property type="match status" value="1"/>
</dbReference>
<dbReference type="Pfam" id="PF10590">
    <property type="entry name" value="PNP_phzG_C"/>
    <property type="match status" value="1"/>
</dbReference>
<evidence type="ECO:0000256" key="5">
    <source>
        <dbReference type="HAMAP-Rule" id="MF_01629"/>
    </source>
</evidence>
<keyword evidence="2 5" id="KW-0285">Flavoprotein</keyword>
<dbReference type="EMBL" id="BAABLV010000013">
    <property type="protein sequence ID" value="GAA4893462.1"/>
    <property type="molecule type" value="Genomic_DNA"/>
</dbReference>
<evidence type="ECO:0000256" key="3">
    <source>
        <dbReference type="ARBA" id="ARBA00022643"/>
    </source>
</evidence>
<proteinExistence type="inferred from homology"/>
<accession>A0ABP9F3E8</accession>
<comment type="subunit">
    <text evidence="5">Homodimer.</text>
</comment>
<feature type="binding site" evidence="5">
    <location>
        <begin position="140"/>
        <end position="141"/>
    </location>
    <ligand>
        <name>FMN</name>
        <dbReference type="ChEBI" id="CHEBI:58210"/>
    </ligand>
</feature>
<evidence type="ECO:0000259" key="7">
    <source>
        <dbReference type="Pfam" id="PF10590"/>
    </source>
</evidence>
<comment type="function">
    <text evidence="5">Catalyzes the oxidation of either pyridoxine 5'-phosphate (PNP) or pyridoxamine 5'-phosphate (PMP) into pyridoxal 5'-phosphate (PLP).</text>
</comment>
<keyword evidence="3 5" id="KW-0288">FMN</keyword>
<dbReference type="InterPro" id="IPR019576">
    <property type="entry name" value="Pyridoxamine_oxidase_dimer_C"/>
</dbReference>
<evidence type="ECO:0000256" key="2">
    <source>
        <dbReference type="ARBA" id="ARBA00022630"/>
    </source>
</evidence>
<feature type="binding site" evidence="5">
    <location>
        <position position="131"/>
    </location>
    <ligand>
        <name>substrate</name>
    </ligand>
</feature>
<dbReference type="InterPro" id="IPR012349">
    <property type="entry name" value="Split_barrel_FMN-bd"/>
</dbReference>
<dbReference type="PIRSF" id="PIRSF000190">
    <property type="entry name" value="Pyd_amn-ph_oxd"/>
    <property type="match status" value="1"/>
</dbReference>
<dbReference type="RefSeq" id="WP_345579415.1">
    <property type="nucleotide sequence ID" value="NZ_BAABLV010000013.1"/>
</dbReference>
<keyword evidence="5" id="KW-0664">Pyridoxine biosynthesis</keyword>
<protein>
    <recommendedName>
        <fullName evidence="5">Pyridoxine/pyridoxamine 5'-phosphate oxidase</fullName>
        <ecNumber evidence="5">1.4.3.5</ecNumber>
    </recommendedName>
    <alternativeName>
        <fullName evidence="5">PNP/PMP oxidase</fullName>
        <shortName evidence="5">PNPOx</shortName>
    </alternativeName>
    <alternativeName>
        <fullName evidence="5">Pyridoxal 5'-phosphate synthase</fullName>
    </alternativeName>
</protein>
<dbReference type="PANTHER" id="PTHR10851:SF0">
    <property type="entry name" value="PYRIDOXINE-5'-PHOSPHATE OXIDASE"/>
    <property type="match status" value="1"/>
</dbReference>
<evidence type="ECO:0000313" key="9">
    <source>
        <dbReference type="Proteomes" id="UP001501521"/>
    </source>
</evidence>
<feature type="domain" description="Pyridoxine 5'-phosphate oxidase dimerisation C-terminal" evidence="7">
    <location>
        <begin position="172"/>
        <end position="212"/>
    </location>
</feature>
<feature type="binding site" evidence="5">
    <location>
        <position position="105"/>
    </location>
    <ligand>
        <name>FMN</name>
        <dbReference type="ChEBI" id="CHEBI:58210"/>
    </ligand>
</feature>
<dbReference type="PROSITE" id="PS01064">
    <property type="entry name" value="PYRIDOX_OXIDASE"/>
    <property type="match status" value="1"/>
</dbReference>
<gene>
    <name evidence="5 8" type="primary">pdxH</name>
    <name evidence="8" type="ORF">GCM10025789_08310</name>
</gene>
<evidence type="ECO:0000259" key="6">
    <source>
        <dbReference type="Pfam" id="PF01243"/>
    </source>
</evidence>
<dbReference type="EC" id="1.4.3.5" evidence="5"/>